<sequence length="300" mass="32523">MSTSAPKPLPTYVTVCSGAAAGAVELVCLYPLDVVKTRMQLSKAGTGAQRQGIISMLGHIIKNEGPSNLYRGMAPLLLLEAPKRALKFGANDFWGKTFRSWLNGHSKLHALLTGCAAGATESLIVVPFELVKIRLQDPNQMHLYKGPMDVVRHIYAEHGHRGLYRGLSSTMLRHVFWNGGYFGSIPLVREALPVATTQSERLRNSLLSGTIGGFIGTALNTPLDVVKTRIQNSHAKAGERAKYHGTFSSLATIFREEGASALYKGFVPKVARLAPGGGILLLVVEVINNEVRRLLGPPYI</sequence>
<evidence type="ECO:0000256" key="6">
    <source>
        <dbReference type="ARBA" id="ARBA00022792"/>
    </source>
</evidence>
<dbReference type="VEuPathDB" id="FungiDB:Malapachy_3395"/>
<reference evidence="12 13" key="1">
    <citation type="submission" date="2015-07" db="EMBL/GenBank/DDBJ databases">
        <title>Draft Genome Sequence of Malassezia furfur CBS1878 and Malassezia pachydermatis CBS1879.</title>
        <authorList>
            <person name="Triana S."/>
            <person name="Ohm R."/>
            <person name="Gonzalez A."/>
            <person name="DeCock H."/>
            <person name="Restrepo S."/>
            <person name="Celis A."/>
        </authorList>
    </citation>
    <scope>NUCLEOTIDE SEQUENCE [LARGE SCALE GENOMIC DNA]</scope>
    <source>
        <strain evidence="12 13">CBS 1879</strain>
    </source>
</reference>
<evidence type="ECO:0000256" key="5">
    <source>
        <dbReference type="ARBA" id="ARBA00022737"/>
    </source>
</evidence>
<keyword evidence="13" id="KW-1185">Reference proteome</keyword>
<evidence type="ECO:0000256" key="9">
    <source>
        <dbReference type="ARBA" id="ARBA00023136"/>
    </source>
</evidence>
<dbReference type="InterPro" id="IPR018108">
    <property type="entry name" value="MCP_transmembrane"/>
</dbReference>
<dbReference type="AlphaFoldDB" id="A0A0M9VR72"/>
<dbReference type="PROSITE" id="PS50920">
    <property type="entry name" value="SOLCAR"/>
    <property type="match status" value="3"/>
</dbReference>
<feature type="repeat" description="Solcar" evidence="10">
    <location>
        <begin position="200"/>
        <end position="290"/>
    </location>
</feature>
<keyword evidence="4 10" id="KW-0812">Transmembrane</keyword>
<keyword evidence="5" id="KW-0677">Repeat</keyword>
<proteinExistence type="inferred from homology"/>
<comment type="caution">
    <text evidence="12">The sequence shown here is derived from an EMBL/GenBank/DDBJ whole genome shotgun (WGS) entry which is preliminary data.</text>
</comment>
<dbReference type="Proteomes" id="UP000037751">
    <property type="component" value="Unassembled WGS sequence"/>
</dbReference>
<dbReference type="PANTHER" id="PTHR46356:SF1">
    <property type="entry name" value="MITOCHONDRIAL 2-OXODICARBOXYLATE CARRIER"/>
    <property type="match status" value="1"/>
</dbReference>
<dbReference type="PRINTS" id="PR00926">
    <property type="entry name" value="MITOCARRIER"/>
</dbReference>
<evidence type="ECO:0000256" key="1">
    <source>
        <dbReference type="ARBA" id="ARBA00004448"/>
    </source>
</evidence>
<protein>
    <submittedName>
        <fullName evidence="12">Mitochondrial carrier</fullName>
    </submittedName>
</protein>
<dbReference type="OrthoDB" id="434783at2759"/>
<dbReference type="GO" id="GO:0055085">
    <property type="term" value="P:transmembrane transport"/>
    <property type="evidence" value="ECO:0007669"/>
    <property type="project" value="InterPro"/>
</dbReference>
<evidence type="ECO:0000256" key="2">
    <source>
        <dbReference type="ARBA" id="ARBA00006375"/>
    </source>
</evidence>
<dbReference type="InterPro" id="IPR051752">
    <property type="entry name" value="Mito_2-oxodicarb_carrier"/>
</dbReference>
<name>A0A0M9VR72_9BASI</name>
<dbReference type="EMBL" id="LGAV01000001">
    <property type="protein sequence ID" value="KOS16275.1"/>
    <property type="molecule type" value="Genomic_DNA"/>
</dbReference>
<evidence type="ECO:0000256" key="10">
    <source>
        <dbReference type="PROSITE-ProRule" id="PRU00282"/>
    </source>
</evidence>
<dbReference type="InterPro" id="IPR002067">
    <property type="entry name" value="MCP"/>
</dbReference>
<dbReference type="PANTHER" id="PTHR46356">
    <property type="entry name" value="MITOCHONDRIAL 2-OXODICARBOXYLATE CARRIER"/>
    <property type="match status" value="1"/>
</dbReference>
<dbReference type="GO" id="GO:0005743">
    <property type="term" value="C:mitochondrial inner membrane"/>
    <property type="evidence" value="ECO:0007669"/>
    <property type="project" value="UniProtKB-SubCell"/>
</dbReference>
<dbReference type="Gene3D" id="1.50.40.10">
    <property type="entry name" value="Mitochondrial carrier domain"/>
    <property type="match status" value="1"/>
</dbReference>
<keyword evidence="9 10" id="KW-0472">Membrane</keyword>
<keyword evidence="7" id="KW-1133">Transmembrane helix</keyword>
<evidence type="ECO:0000256" key="3">
    <source>
        <dbReference type="ARBA" id="ARBA00022448"/>
    </source>
</evidence>
<dbReference type="Pfam" id="PF00153">
    <property type="entry name" value="Mito_carr"/>
    <property type="match status" value="3"/>
</dbReference>
<keyword evidence="6" id="KW-0999">Mitochondrion inner membrane</keyword>
<comment type="subcellular location">
    <subcellularLocation>
        <location evidence="1">Mitochondrion inner membrane</location>
        <topology evidence="1">Multi-pass membrane protein</topology>
    </subcellularLocation>
</comment>
<dbReference type="RefSeq" id="XP_017993907.1">
    <property type="nucleotide sequence ID" value="XM_018137866.1"/>
</dbReference>
<gene>
    <name evidence="12" type="ORF">Malapachy_3395</name>
</gene>
<evidence type="ECO:0000313" key="13">
    <source>
        <dbReference type="Proteomes" id="UP000037751"/>
    </source>
</evidence>
<organism evidence="12 13">
    <name type="scientific">Malassezia pachydermatis</name>
    <dbReference type="NCBI Taxonomy" id="77020"/>
    <lineage>
        <taxon>Eukaryota</taxon>
        <taxon>Fungi</taxon>
        <taxon>Dikarya</taxon>
        <taxon>Basidiomycota</taxon>
        <taxon>Ustilaginomycotina</taxon>
        <taxon>Malasseziomycetes</taxon>
        <taxon>Malasseziales</taxon>
        <taxon>Malasseziaceae</taxon>
        <taxon>Malassezia</taxon>
    </lineage>
</organism>
<keyword evidence="8" id="KW-0496">Mitochondrion</keyword>
<dbReference type="InterPro" id="IPR023395">
    <property type="entry name" value="MCP_dom_sf"/>
</dbReference>
<feature type="repeat" description="Solcar" evidence="10">
    <location>
        <begin position="105"/>
        <end position="191"/>
    </location>
</feature>
<evidence type="ECO:0000256" key="7">
    <source>
        <dbReference type="ARBA" id="ARBA00022989"/>
    </source>
</evidence>
<evidence type="ECO:0000313" key="12">
    <source>
        <dbReference type="EMBL" id="KOS16275.1"/>
    </source>
</evidence>
<evidence type="ECO:0000256" key="4">
    <source>
        <dbReference type="ARBA" id="ARBA00022692"/>
    </source>
</evidence>
<comment type="similarity">
    <text evidence="2 11">Belongs to the mitochondrial carrier (TC 2.A.29) family.</text>
</comment>
<feature type="repeat" description="Solcar" evidence="10">
    <location>
        <begin position="9"/>
        <end position="97"/>
    </location>
</feature>
<evidence type="ECO:0000256" key="11">
    <source>
        <dbReference type="RuleBase" id="RU000488"/>
    </source>
</evidence>
<accession>A0A0M9VR72</accession>
<dbReference type="GeneID" id="28729742"/>
<keyword evidence="3 11" id="KW-0813">Transport</keyword>
<evidence type="ECO:0000256" key="8">
    <source>
        <dbReference type="ARBA" id="ARBA00023128"/>
    </source>
</evidence>
<dbReference type="SUPFAM" id="SSF103506">
    <property type="entry name" value="Mitochondrial carrier"/>
    <property type="match status" value="1"/>
</dbReference>